<feature type="transmembrane region" description="Helical" evidence="2">
    <location>
        <begin position="524"/>
        <end position="545"/>
    </location>
</feature>
<keyword evidence="4" id="KW-1185">Reference proteome</keyword>
<evidence type="ECO:0000256" key="2">
    <source>
        <dbReference type="SAM" id="Phobius"/>
    </source>
</evidence>
<dbReference type="InterPro" id="IPR040410">
    <property type="entry name" value="UPF0658_Golgi"/>
</dbReference>
<evidence type="ECO:0000313" key="3">
    <source>
        <dbReference type="EMBL" id="OSX67799.1"/>
    </source>
</evidence>
<keyword evidence="2" id="KW-0812">Transmembrane</keyword>
<name>A0A1X6NGQ7_9APHY</name>
<dbReference type="PANTHER" id="PTHR34391:SF2">
    <property type="entry name" value="TRP C-TERMINAL DOMAIN-CONTAINING PROTEIN"/>
    <property type="match status" value="1"/>
</dbReference>
<feature type="transmembrane region" description="Helical" evidence="2">
    <location>
        <begin position="21"/>
        <end position="44"/>
    </location>
</feature>
<dbReference type="STRING" id="670580.A0A1X6NGQ7"/>
<accession>A0A1X6NGQ7</accession>
<dbReference type="RefSeq" id="XP_024344593.1">
    <property type="nucleotide sequence ID" value="XM_024478206.1"/>
</dbReference>
<sequence>MQPNMQRFWTRVPLSGKLQLFWERVTLSRITTIYFIFSVLHFAIQLGLQIQAFVVNDQAAIFLSDLVELGNASQSGFVVYTSGALHMCDNAPSSMNADSCDLLWQQSVGNTTANLNLQYALNSSASSSSAVSSILPSSSVLVSTASTTQSSVISSSSVLSSVLSSSSVASSIIPSSASIVSSLSDSSVATSSASSVLSTPASTTSHRASVLTAAPSSTARADVTATDDAKVETVLTSTHLVTVTLKVTATPGADAVRPSAAAPDDVSTAHDVQQHRKRHTSISEQVTKNNGQTEVKVNGVPGAGEVTLDQTCLQVLNWPVSQLQNTKREDITFIMFQFWLLGMSLVALLNESIPHVIASLLTHVGATAWGGFQIYDTSQFRDDFTTLTTGGACGVNLLPTYWQARANAEIPSLALNGAALLLSAVLSWRLIKSFGWQTFKRVGASRTINRIYNVVLVLSISIQVALFFIAVAASLWLDQLINGKIGHMTSNKTLFEAIDIAVLVVLIPWLSMGWIAVRREKRVSMLLFLIIAFLYLGGWGSMFIAPTFRWTFLQWRFFSIMASVSVLLALVTLSLGIVCRVNFGKGLPRYLNAQEPLPDDDFLPTVVDSKLGEDVEKAAFPSNDLPIPTYNSFTFGSQQAAAPPSPTPYGPRQLGPRFFNSHLEPFEPQPGTPPVYSPRADISVMSSRTAVGDSQSLKRSESNISDASSMQSRRWVIE</sequence>
<organism evidence="3 4">
    <name type="scientific">Postia placenta MAD-698-R-SB12</name>
    <dbReference type="NCBI Taxonomy" id="670580"/>
    <lineage>
        <taxon>Eukaryota</taxon>
        <taxon>Fungi</taxon>
        <taxon>Dikarya</taxon>
        <taxon>Basidiomycota</taxon>
        <taxon>Agaricomycotina</taxon>
        <taxon>Agaricomycetes</taxon>
        <taxon>Polyporales</taxon>
        <taxon>Adustoporiaceae</taxon>
        <taxon>Rhodonia</taxon>
    </lineage>
</organism>
<keyword evidence="2" id="KW-1133">Transmembrane helix</keyword>
<proteinExistence type="predicted"/>
<dbReference type="Proteomes" id="UP000194127">
    <property type="component" value="Unassembled WGS sequence"/>
</dbReference>
<evidence type="ECO:0000256" key="1">
    <source>
        <dbReference type="SAM" id="MobiDB-lite"/>
    </source>
</evidence>
<feature type="transmembrane region" description="Helical" evidence="2">
    <location>
        <begin position="410"/>
        <end position="431"/>
    </location>
</feature>
<feature type="transmembrane region" description="Helical" evidence="2">
    <location>
        <begin position="451"/>
        <end position="477"/>
    </location>
</feature>
<feature type="transmembrane region" description="Helical" evidence="2">
    <location>
        <begin position="497"/>
        <end position="517"/>
    </location>
</feature>
<feature type="transmembrane region" description="Helical" evidence="2">
    <location>
        <begin position="557"/>
        <end position="579"/>
    </location>
</feature>
<dbReference type="OrthoDB" id="2448307at2759"/>
<feature type="transmembrane region" description="Helical" evidence="2">
    <location>
        <begin position="356"/>
        <end position="375"/>
    </location>
</feature>
<feature type="transmembrane region" description="Helical" evidence="2">
    <location>
        <begin position="331"/>
        <end position="349"/>
    </location>
</feature>
<dbReference type="GO" id="GO:0005794">
    <property type="term" value="C:Golgi apparatus"/>
    <property type="evidence" value="ECO:0007669"/>
    <property type="project" value="TreeGrafter"/>
</dbReference>
<feature type="region of interest" description="Disordered" evidence="1">
    <location>
        <begin position="196"/>
        <end position="220"/>
    </location>
</feature>
<keyword evidence="2" id="KW-0472">Membrane</keyword>
<dbReference type="GeneID" id="36323156"/>
<feature type="compositionally biased region" description="Low complexity" evidence="1">
    <location>
        <begin position="196"/>
        <end position="205"/>
    </location>
</feature>
<evidence type="ECO:0000313" key="4">
    <source>
        <dbReference type="Proteomes" id="UP000194127"/>
    </source>
</evidence>
<feature type="compositionally biased region" description="Pro residues" evidence="1">
    <location>
        <begin position="667"/>
        <end position="676"/>
    </location>
</feature>
<feature type="compositionally biased region" description="Polar residues" evidence="1">
    <location>
        <begin position="684"/>
        <end position="695"/>
    </location>
</feature>
<dbReference type="PANTHER" id="PTHR34391">
    <property type="entry name" value="UPF0658 GOLGI APPARATUS MEMBRANE PROTEIN C1952.10C-RELATED"/>
    <property type="match status" value="1"/>
</dbReference>
<gene>
    <name evidence="3" type="ORF">POSPLADRAFT_1042992</name>
</gene>
<dbReference type="AlphaFoldDB" id="A0A1X6NGQ7"/>
<protein>
    <submittedName>
        <fullName evidence="3">Uncharacterized protein</fullName>
    </submittedName>
</protein>
<reference evidence="3 4" key="1">
    <citation type="submission" date="2017-04" db="EMBL/GenBank/DDBJ databases">
        <title>Genome Sequence of the Model Brown-Rot Fungus Postia placenta SB12.</title>
        <authorList>
            <consortium name="DOE Joint Genome Institute"/>
            <person name="Gaskell J."/>
            <person name="Kersten P."/>
            <person name="Larrondo L.F."/>
            <person name="Canessa P."/>
            <person name="Martinez D."/>
            <person name="Hibbett D."/>
            <person name="Schmoll M."/>
            <person name="Kubicek C.P."/>
            <person name="Martinez A.T."/>
            <person name="Yadav J."/>
            <person name="Master E."/>
            <person name="Magnuson J.K."/>
            <person name="James T."/>
            <person name="Yaver D."/>
            <person name="Berka R."/>
            <person name="Labutti K."/>
            <person name="Lipzen A."/>
            <person name="Aerts A."/>
            <person name="Barry K."/>
            <person name="Henrissat B."/>
            <person name="Blanchette R."/>
            <person name="Grigoriev I."/>
            <person name="Cullen D."/>
        </authorList>
    </citation>
    <scope>NUCLEOTIDE SEQUENCE [LARGE SCALE GENOMIC DNA]</scope>
    <source>
        <strain evidence="3 4">MAD-698-R-SB12</strain>
    </source>
</reference>
<dbReference type="EMBL" id="KZ110591">
    <property type="protein sequence ID" value="OSX67799.1"/>
    <property type="molecule type" value="Genomic_DNA"/>
</dbReference>
<feature type="region of interest" description="Disordered" evidence="1">
    <location>
        <begin position="660"/>
        <end position="718"/>
    </location>
</feature>
<feature type="compositionally biased region" description="Polar residues" evidence="1">
    <location>
        <begin position="702"/>
        <end position="712"/>
    </location>
</feature>